<dbReference type="Proteomes" id="UP000268007">
    <property type="component" value="Unassembled WGS sequence"/>
</dbReference>
<proteinExistence type="predicted"/>
<evidence type="ECO:0000313" key="2">
    <source>
        <dbReference type="Proteomes" id="UP000268007"/>
    </source>
</evidence>
<gene>
    <name evidence="1" type="ORF">BDD43_5316</name>
</gene>
<organism evidence="1 2">
    <name type="scientific">Mucilaginibacter gracilis</name>
    <dbReference type="NCBI Taxonomy" id="423350"/>
    <lineage>
        <taxon>Bacteria</taxon>
        <taxon>Pseudomonadati</taxon>
        <taxon>Bacteroidota</taxon>
        <taxon>Sphingobacteriia</taxon>
        <taxon>Sphingobacteriales</taxon>
        <taxon>Sphingobacteriaceae</taxon>
        <taxon>Mucilaginibacter</taxon>
    </lineage>
</organism>
<comment type="caution">
    <text evidence="1">The sequence shown here is derived from an EMBL/GenBank/DDBJ whole genome shotgun (WGS) entry which is preliminary data.</text>
</comment>
<protein>
    <submittedName>
        <fullName evidence="1">Uncharacterized protein</fullName>
    </submittedName>
</protein>
<sequence>MAKLKIVSNIGELQSLVNDVAVKVNLLETSLNDIDTYDDKLVDSITQLLEKFNDFELTVSVPFDPEVDSVERVNHYSSKCL</sequence>
<dbReference type="AlphaFoldDB" id="A0A495J7U4"/>
<name>A0A495J7U4_9SPHI</name>
<dbReference type="EMBL" id="RBKU01000001">
    <property type="protein sequence ID" value="RKR85060.1"/>
    <property type="molecule type" value="Genomic_DNA"/>
</dbReference>
<evidence type="ECO:0000313" key="1">
    <source>
        <dbReference type="EMBL" id="RKR85060.1"/>
    </source>
</evidence>
<keyword evidence="2" id="KW-1185">Reference proteome</keyword>
<reference evidence="1 2" key="1">
    <citation type="submission" date="2018-10" db="EMBL/GenBank/DDBJ databases">
        <title>Genomic Encyclopedia of Archaeal and Bacterial Type Strains, Phase II (KMG-II): from individual species to whole genera.</title>
        <authorList>
            <person name="Goeker M."/>
        </authorList>
    </citation>
    <scope>NUCLEOTIDE SEQUENCE [LARGE SCALE GENOMIC DNA]</scope>
    <source>
        <strain evidence="1 2">DSM 18602</strain>
    </source>
</reference>
<accession>A0A495J7U4</accession>